<feature type="non-terminal residue" evidence="2">
    <location>
        <position position="1"/>
    </location>
</feature>
<feature type="chain" id="PRO_5035150190" evidence="1">
    <location>
        <begin position="21"/>
        <end position="221"/>
    </location>
</feature>
<dbReference type="EMBL" id="CAJVCH010342433">
    <property type="protein sequence ID" value="CAG7815357.1"/>
    <property type="molecule type" value="Genomic_DNA"/>
</dbReference>
<feature type="signal peptide" evidence="1">
    <location>
        <begin position="1"/>
        <end position="20"/>
    </location>
</feature>
<gene>
    <name evidence="2" type="ORF">AFUS01_LOCUS26042</name>
</gene>
<proteinExistence type="predicted"/>
<evidence type="ECO:0000313" key="3">
    <source>
        <dbReference type="Proteomes" id="UP000708208"/>
    </source>
</evidence>
<sequence>MVRIEYIIILILVLFSLAHGEPESNCSTEGIIVSSRNSQICCNGEVYTTKRHYKFDDSCNVEPKDESLTYEDSMWLAYDCNVRKWLESASLDFTLKSYVTLMSQLLPEERQYVLWEKQMSDRVSTEGSDEQRKITIIKKYVTEYFRAVKEVCTYGEETPESSNLTMVEIRRRKGVVALMQPEIHCKNGDIPYYIRHNFPGNVNHDGRSMADEDVEIGKCKD</sequence>
<organism evidence="2 3">
    <name type="scientific">Allacma fusca</name>
    <dbReference type="NCBI Taxonomy" id="39272"/>
    <lineage>
        <taxon>Eukaryota</taxon>
        <taxon>Metazoa</taxon>
        <taxon>Ecdysozoa</taxon>
        <taxon>Arthropoda</taxon>
        <taxon>Hexapoda</taxon>
        <taxon>Collembola</taxon>
        <taxon>Symphypleona</taxon>
        <taxon>Sminthuridae</taxon>
        <taxon>Allacma</taxon>
    </lineage>
</organism>
<name>A0A8J2KLS1_9HEXA</name>
<evidence type="ECO:0000256" key="1">
    <source>
        <dbReference type="SAM" id="SignalP"/>
    </source>
</evidence>
<evidence type="ECO:0000313" key="2">
    <source>
        <dbReference type="EMBL" id="CAG7815357.1"/>
    </source>
</evidence>
<reference evidence="2" key="1">
    <citation type="submission" date="2021-06" db="EMBL/GenBank/DDBJ databases">
        <authorList>
            <person name="Hodson N. C."/>
            <person name="Mongue J. A."/>
            <person name="Jaron S. K."/>
        </authorList>
    </citation>
    <scope>NUCLEOTIDE SEQUENCE</scope>
</reference>
<comment type="caution">
    <text evidence="2">The sequence shown here is derived from an EMBL/GenBank/DDBJ whole genome shotgun (WGS) entry which is preliminary data.</text>
</comment>
<dbReference type="AlphaFoldDB" id="A0A8J2KLS1"/>
<keyword evidence="3" id="KW-1185">Reference proteome</keyword>
<dbReference type="Proteomes" id="UP000708208">
    <property type="component" value="Unassembled WGS sequence"/>
</dbReference>
<accession>A0A8J2KLS1</accession>
<keyword evidence="1" id="KW-0732">Signal</keyword>
<protein>
    <submittedName>
        <fullName evidence="2">Uncharacterized protein</fullName>
    </submittedName>
</protein>